<feature type="transmembrane region" description="Helical" evidence="1">
    <location>
        <begin position="9"/>
        <end position="26"/>
    </location>
</feature>
<proteinExistence type="predicted"/>
<evidence type="ECO:0000313" key="2">
    <source>
        <dbReference type="EMBL" id="SHF08205.1"/>
    </source>
</evidence>
<protein>
    <recommendedName>
        <fullName evidence="4">DUF4129 domain-containing protein</fullName>
    </recommendedName>
</protein>
<keyword evidence="1" id="KW-0472">Membrane</keyword>
<dbReference type="RefSeq" id="WP_073249048.1">
    <property type="nucleotide sequence ID" value="NZ_FQVG01000033.1"/>
</dbReference>
<accession>A0A1M4YQY0</accession>
<dbReference type="Proteomes" id="UP000184423">
    <property type="component" value="Unassembled WGS sequence"/>
</dbReference>
<feature type="transmembrane region" description="Helical" evidence="1">
    <location>
        <begin position="259"/>
        <end position="280"/>
    </location>
</feature>
<evidence type="ECO:0008006" key="4">
    <source>
        <dbReference type="Google" id="ProtNLM"/>
    </source>
</evidence>
<keyword evidence="1" id="KW-0812">Transmembrane</keyword>
<keyword evidence="3" id="KW-1185">Reference proteome</keyword>
<gene>
    <name evidence="2" type="ORF">SAMN02746091_01727</name>
</gene>
<dbReference type="EMBL" id="FQVG01000033">
    <property type="protein sequence ID" value="SHF08205.1"/>
    <property type="molecule type" value="Genomic_DNA"/>
</dbReference>
<feature type="transmembrane region" description="Helical" evidence="1">
    <location>
        <begin position="69"/>
        <end position="85"/>
    </location>
</feature>
<reference evidence="3" key="1">
    <citation type="submission" date="2016-11" db="EMBL/GenBank/DDBJ databases">
        <authorList>
            <person name="Varghese N."/>
            <person name="Submissions S."/>
        </authorList>
    </citation>
    <scope>NUCLEOTIDE SEQUENCE [LARGE SCALE GENOMIC DNA]</scope>
    <source>
        <strain evidence="3">DSM 10124</strain>
    </source>
</reference>
<dbReference type="AlphaFoldDB" id="A0A1M4YQY0"/>
<feature type="transmembrane region" description="Helical" evidence="1">
    <location>
        <begin position="189"/>
        <end position="218"/>
    </location>
</feature>
<sequence length="387" mass="45946">MKLILLNNVLNRVSFVFLVLFSIFTIKEVDILFLYTLLTVSIFTIMDLDSFYIYIFLIIPAIFYRSSETFLFILSYTIMLYWLFRNRKSLFDYYYFKDYFKTANKLIRAAIFIHIIIYMTFKDITFYGSIFLIFYTVTSVLLLRILRVFKIDGDVKINKFNAILMSSLLSFSIILSIPQIRGFIFKMLFYLYYYATLTIAYVLAFFIFSFIKIITLIFGEVNIRFNLDNMPNIKNSSNEFIKLAPNENTLIDAILNSPIIGLIIKAILFLIFIWIVVTILKRMHISSNSDDEFVELKESIKITEVKKKQKKYNLDDKVEYIRFKYFKFLKSLKKNKIDILSSDTSLDINNKAKGLWDNLDEIRNIYIKARYNNTGMDKELVDKIFKK</sequence>
<keyword evidence="1" id="KW-1133">Transmembrane helix</keyword>
<feature type="transmembrane region" description="Helical" evidence="1">
    <location>
        <begin position="126"/>
        <end position="146"/>
    </location>
</feature>
<feature type="transmembrane region" description="Helical" evidence="1">
    <location>
        <begin position="158"/>
        <end position="177"/>
    </location>
</feature>
<evidence type="ECO:0000313" key="3">
    <source>
        <dbReference type="Proteomes" id="UP000184423"/>
    </source>
</evidence>
<name>A0A1M4YQY0_9CLOT</name>
<organism evidence="2 3">
    <name type="scientific">Caloramator proteoclasticus DSM 10124</name>
    <dbReference type="NCBI Taxonomy" id="1121262"/>
    <lineage>
        <taxon>Bacteria</taxon>
        <taxon>Bacillati</taxon>
        <taxon>Bacillota</taxon>
        <taxon>Clostridia</taxon>
        <taxon>Eubacteriales</taxon>
        <taxon>Clostridiaceae</taxon>
        <taxon>Caloramator</taxon>
    </lineage>
</organism>
<evidence type="ECO:0000256" key="1">
    <source>
        <dbReference type="SAM" id="Phobius"/>
    </source>
</evidence>